<proteinExistence type="predicted"/>
<feature type="region of interest" description="Disordered" evidence="1">
    <location>
        <begin position="1"/>
        <end position="24"/>
    </location>
</feature>
<protein>
    <submittedName>
        <fullName evidence="3">Asp_Arg_Hydrox domain-containing protein</fullName>
    </submittedName>
</protein>
<evidence type="ECO:0000313" key="2">
    <source>
        <dbReference type="Proteomes" id="UP000095280"/>
    </source>
</evidence>
<dbReference type="WBParaSite" id="snap_masked-unitig_39925-processed-gene-0.0-mRNA-1">
    <property type="protein sequence ID" value="snap_masked-unitig_39925-processed-gene-0.0-mRNA-1"/>
    <property type="gene ID" value="snap_masked-unitig_39925-processed-gene-0.0"/>
</dbReference>
<evidence type="ECO:0000256" key="1">
    <source>
        <dbReference type="SAM" id="MobiDB-lite"/>
    </source>
</evidence>
<evidence type="ECO:0000313" key="3">
    <source>
        <dbReference type="WBParaSite" id="snap_masked-unitig_39925-processed-gene-0.0-mRNA-1"/>
    </source>
</evidence>
<name>A0A1I8JPT4_9PLAT</name>
<sequence>SSHSSQQAGAPSAPATSTGTRCPRTHRLRIRHFRLRPPTPRRGHSRLSHLAVDFRPPKWRTGCSGTGSKPETHTARLAAASAEPDLLRLNRATLAELCGRVEGIRSLAQLPDPAEIVAAAAAADLATAMTPMTQDAYAAVTLLTPCSTRCNLAQLSQCGALLPRCPPCSSLDRTKSRRFAGTALAEFPAWVDQEFESRFLLQQPAGSAASGPFQILHATDQRAETPEAVACAEFIVDV</sequence>
<dbReference type="AlphaFoldDB" id="A0A1I8JPT4"/>
<keyword evidence="2" id="KW-1185">Reference proteome</keyword>
<organism evidence="2 3">
    <name type="scientific">Macrostomum lignano</name>
    <dbReference type="NCBI Taxonomy" id="282301"/>
    <lineage>
        <taxon>Eukaryota</taxon>
        <taxon>Metazoa</taxon>
        <taxon>Spiralia</taxon>
        <taxon>Lophotrochozoa</taxon>
        <taxon>Platyhelminthes</taxon>
        <taxon>Rhabditophora</taxon>
        <taxon>Macrostomorpha</taxon>
        <taxon>Macrostomida</taxon>
        <taxon>Macrostomidae</taxon>
        <taxon>Macrostomum</taxon>
    </lineage>
</organism>
<dbReference type="Proteomes" id="UP000095280">
    <property type="component" value="Unplaced"/>
</dbReference>
<feature type="compositionally biased region" description="Low complexity" evidence="1">
    <location>
        <begin position="1"/>
        <end position="19"/>
    </location>
</feature>
<reference evidence="3" key="1">
    <citation type="submission" date="2016-11" db="UniProtKB">
        <authorList>
            <consortium name="WormBaseParasite"/>
        </authorList>
    </citation>
    <scope>IDENTIFICATION</scope>
</reference>
<accession>A0A1I8JPT4</accession>